<evidence type="ECO:0000313" key="2">
    <source>
        <dbReference type="Proteomes" id="UP000596742"/>
    </source>
</evidence>
<dbReference type="AlphaFoldDB" id="A0A8B6F868"/>
<keyword evidence="2" id="KW-1185">Reference proteome</keyword>
<proteinExistence type="predicted"/>
<reference evidence="1" key="1">
    <citation type="submission" date="2018-11" db="EMBL/GenBank/DDBJ databases">
        <authorList>
            <person name="Alioto T."/>
            <person name="Alioto T."/>
        </authorList>
    </citation>
    <scope>NUCLEOTIDE SEQUENCE</scope>
</reference>
<dbReference type="Proteomes" id="UP000596742">
    <property type="component" value="Unassembled WGS sequence"/>
</dbReference>
<dbReference type="OrthoDB" id="6198075at2759"/>
<evidence type="ECO:0000313" key="1">
    <source>
        <dbReference type="EMBL" id="VDI46255.1"/>
    </source>
</evidence>
<name>A0A8B6F868_MYTGA</name>
<dbReference type="EMBL" id="UYJE01006471">
    <property type="protein sequence ID" value="VDI46255.1"/>
    <property type="molecule type" value="Genomic_DNA"/>
</dbReference>
<protein>
    <recommendedName>
        <fullName evidence="3">Phorbol-ester/DAG-type domain-containing protein</fullName>
    </recommendedName>
</protein>
<accession>A0A8B6F868</accession>
<sequence>MALNRIESTDVSTNSRTVAKIGITFTKPYSLNIEKSLLKKSKAAKRNHISYNCTGGGFTAELDAITFELFSNACEIFYIQSANSFYDVRKDVSNDKSGNTVQKTYKVREDETDNYTINLYLTKCSILVNGKYSTNFINRDLPKLHEIISQTTINGETIDIQETNKVLAQKLDSILKQSSNDSNKHHVNEHNNTKEEEKCQKCNRICRTRAVYCVNKHWVHFKLDKTEITATDTSSKPTLAQEILLDENLENCPACLHILTSEKSACSICCQQFHDQCFLKDSNLCYACHGTFIQTLDNTALPNEQQSVNFKTHANINTTVTPISQTPVVSYTQENNNITRRALQTKTPCNNGSEQSSI</sequence>
<evidence type="ECO:0008006" key="3">
    <source>
        <dbReference type="Google" id="ProtNLM"/>
    </source>
</evidence>
<organism evidence="1 2">
    <name type="scientific">Mytilus galloprovincialis</name>
    <name type="common">Mediterranean mussel</name>
    <dbReference type="NCBI Taxonomy" id="29158"/>
    <lineage>
        <taxon>Eukaryota</taxon>
        <taxon>Metazoa</taxon>
        <taxon>Spiralia</taxon>
        <taxon>Lophotrochozoa</taxon>
        <taxon>Mollusca</taxon>
        <taxon>Bivalvia</taxon>
        <taxon>Autobranchia</taxon>
        <taxon>Pteriomorphia</taxon>
        <taxon>Mytilida</taxon>
        <taxon>Mytiloidea</taxon>
        <taxon>Mytilidae</taxon>
        <taxon>Mytilinae</taxon>
        <taxon>Mytilus</taxon>
    </lineage>
</organism>
<gene>
    <name evidence="1" type="ORF">MGAL_10B071117</name>
</gene>
<comment type="caution">
    <text evidence="1">The sequence shown here is derived from an EMBL/GenBank/DDBJ whole genome shotgun (WGS) entry which is preliminary data.</text>
</comment>